<accession>A0A7N0ZX01</accession>
<dbReference type="Proteomes" id="UP000594263">
    <property type="component" value="Unplaced"/>
</dbReference>
<protein>
    <submittedName>
        <fullName evidence="2">Uncharacterized protein</fullName>
    </submittedName>
</protein>
<evidence type="ECO:0000313" key="3">
    <source>
        <dbReference type="Proteomes" id="UP000594263"/>
    </source>
</evidence>
<proteinExistence type="predicted"/>
<feature type="compositionally biased region" description="Low complexity" evidence="1">
    <location>
        <begin position="45"/>
        <end position="56"/>
    </location>
</feature>
<evidence type="ECO:0000313" key="2">
    <source>
        <dbReference type="EnsemblPlants" id="Kaladp0044s0084.1.v1.1"/>
    </source>
</evidence>
<organism evidence="2 3">
    <name type="scientific">Kalanchoe fedtschenkoi</name>
    <name type="common">Lavender scallops</name>
    <name type="synonym">South American air plant</name>
    <dbReference type="NCBI Taxonomy" id="63787"/>
    <lineage>
        <taxon>Eukaryota</taxon>
        <taxon>Viridiplantae</taxon>
        <taxon>Streptophyta</taxon>
        <taxon>Embryophyta</taxon>
        <taxon>Tracheophyta</taxon>
        <taxon>Spermatophyta</taxon>
        <taxon>Magnoliopsida</taxon>
        <taxon>eudicotyledons</taxon>
        <taxon>Gunneridae</taxon>
        <taxon>Pentapetalae</taxon>
        <taxon>Saxifragales</taxon>
        <taxon>Crassulaceae</taxon>
        <taxon>Kalanchoe</taxon>
    </lineage>
</organism>
<keyword evidence="3" id="KW-1185">Reference proteome</keyword>
<feature type="region of interest" description="Disordered" evidence="1">
    <location>
        <begin position="23"/>
        <end position="56"/>
    </location>
</feature>
<dbReference type="Gramene" id="Kaladp0044s0084.1.v1.1">
    <property type="protein sequence ID" value="Kaladp0044s0084.1.v1.1"/>
    <property type="gene ID" value="Kaladp0044s0084.v1.1"/>
</dbReference>
<evidence type="ECO:0000256" key="1">
    <source>
        <dbReference type="SAM" id="MobiDB-lite"/>
    </source>
</evidence>
<reference evidence="2" key="1">
    <citation type="submission" date="2021-01" db="UniProtKB">
        <authorList>
            <consortium name="EnsemblPlants"/>
        </authorList>
    </citation>
    <scope>IDENTIFICATION</scope>
</reference>
<dbReference type="AlphaFoldDB" id="A0A7N0ZX01"/>
<sequence length="83" mass="9051">MEYFNKNDEGADILSLLQDLQRAAPDPPQGSHQAASRVGLRQMDSASTSTTSSCSSSHLLYLKHSLISSAAIKPWLLVFSFLI</sequence>
<dbReference type="EnsemblPlants" id="Kaladp0044s0084.1.v1.1">
    <property type="protein sequence ID" value="Kaladp0044s0084.1.v1.1"/>
    <property type="gene ID" value="Kaladp0044s0084.v1.1"/>
</dbReference>
<name>A0A7N0ZX01_KALFE</name>